<proteinExistence type="predicted"/>
<evidence type="ECO:0000313" key="1">
    <source>
        <dbReference type="EMBL" id="CAD8966282.1"/>
    </source>
</evidence>
<gene>
    <name evidence="1" type="ORF">HAND00432_LOCUS17892</name>
</gene>
<reference evidence="1" key="1">
    <citation type="submission" date="2021-01" db="EMBL/GenBank/DDBJ databases">
        <authorList>
            <person name="Corre E."/>
            <person name="Pelletier E."/>
            <person name="Niang G."/>
            <person name="Scheremetjew M."/>
            <person name="Finn R."/>
            <person name="Kale V."/>
            <person name="Holt S."/>
            <person name="Cochrane G."/>
            <person name="Meng A."/>
            <person name="Brown T."/>
            <person name="Cohen L."/>
        </authorList>
    </citation>
    <scope>NUCLEOTIDE SEQUENCE</scope>
    <source>
        <strain evidence="1">CCMP644</strain>
    </source>
</reference>
<dbReference type="AlphaFoldDB" id="A0A6T8PBV1"/>
<dbReference type="EMBL" id="HBFX01029688">
    <property type="protein sequence ID" value="CAD8966282.1"/>
    <property type="molecule type" value="Transcribed_RNA"/>
</dbReference>
<sequence>MHFPMFDHHVTLPPPPRVCRHRQSEGASLVTSLLSLRLWATAPQQSTRDSGSETLANVETGKVAANLETTATPPLQICSRGECRRRPSFDETDFTVMHSPRPHERPSGYRAWYLLGLRKEDSC</sequence>
<accession>A0A6T8PBV1</accession>
<protein>
    <submittedName>
        <fullName evidence="1">Uncharacterized protein</fullName>
    </submittedName>
</protein>
<organism evidence="1">
    <name type="scientific">Hemiselmis andersenii</name>
    <name type="common">Cryptophyte alga</name>
    <dbReference type="NCBI Taxonomy" id="464988"/>
    <lineage>
        <taxon>Eukaryota</taxon>
        <taxon>Cryptophyceae</taxon>
        <taxon>Cryptomonadales</taxon>
        <taxon>Hemiselmidaceae</taxon>
        <taxon>Hemiselmis</taxon>
    </lineage>
</organism>
<name>A0A6T8PBV1_HEMAN</name>